<dbReference type="SUPFAM" id="SSF49879">
    <property type="entry name" value="SMAD/FHA domain"/>
    <property type="match status" value="1"/>
</dbReference>
<reference evidence="6" key="1">
    <citation type="submission" date="2016-09" db="EMBL/GenBank/DDBJ databases">
        <authorList>
            <person name="Hebert L."/>
            <person name="Moumen B."/>
        </authorList>
    </citation>
    <scope>NUCLEOTIDE SEQUENCE [LARGE SCALE GENOMIC DNA]</scope>
    <source>
        <strain evidence="6">OVI</strain>
    </source>
</reference>
<proteinExistence type="predicted"/>
<evidence type="ECO:0000256" key="2">
    <source>
        <dbReference type="ARBA" id="ARBA00022454"/>
    </source>
</evidence>
<comment type="subcellular location">
    <subcellularLocation>
        <location evidence="1">Chromosome</location>
    </subcellularLocation>
</comment>
<feature type="compositionally biased region" description="Polar residues" evidence="4">
    <location>
        <begin position="238"/>
        <end position="251"/>
    </location>
</feature>
<evidence type="ECO:0000259" key="5">
    <source>
        <dbReference type="PROSITE" id="PS50006"/>
    </source>
</evidence>
<dbReference type="GeneID" id="92380266"/>
<dbReference type="PROSITE" id="PS50006">
    <property type="entry name" value="FHA_DOMAIN"/>
    <property type="match status" value="1"/>
</dbReference>
<name>A0A1G4I2J0_TRYEQ</name>
<accession>A0A1G4I2J0</accession>
<dbReference type="RefSeq" id="XP_067077438.1">
    <property type="nucleotide sequence ID" value="XM_067221337.1"/>
</dbReference>
<evidence type="ECO:0000313" key="7">
    <source>
        <dbReference type="Proteomes" id="UP000195570"/>
    </source>
</evidence>
<gene>
    <name evidence="6" type="ORF">TEOVI_000633200</name>
</gene>
<organism evidence="6 7">
    <name type="scientific">Trypanosoma equiperdum</name>
    <dbReference type="NCBI Taxonomy" id="5694"/>
    <lineage>
        <taxon>Eukaryota</taxon>
        <taxon>Discoba</taxon>
        <taxon>Euglenozoa</taxon>
        <taxon>Kinetoplastea</taxon>
        <taxon>Metakinetoplastina</taxon>
        <taxon>Trypanosomatida</taxon>
        <taxon>Trypanosomatidae</taxon>
        <taxon>Trypanosoma</taxon>
    </lineage>
</organism>
<dbReference type="Gene3D" id="2.60.200.20">
    <property type="match status" value="1"/>
</dbReference>
<dbReference type="InterPro" id="IPR036420">
    <property type="entry name" value="BRCT_dom_sf"/>
</dbReference>
<keyword evidence="2" id="KW-0158">Chromosome</keyword>
<evidence type="ECO:0000313" key="6">
    <source>
        <dbReference type="EMBL" id="SCU65926.1"/>
    </source>
</evidence>
<dbReference type="InterPro" id="IPR000253">
    <property type="entry name" value="FHA_dom"/>
</dbReference>
<evidence type="ECO:0000256" key="1">
    <source>
        <dbReference type="ARBA" id="ARBA00004286"/>
    </source>
</evidence>
<keyword evidence="3" id="KW-0131">Cell cycle</keyword>
<dbReference type="SUPFAM" id="SSF52113">
    <property type="entry name" value="BRCT domain"/>
    <property type="match status" value="1"/>
</dbReference>
<dbReference type="Gene3D" id="3.40.50.10190">
    <property type="entry name" value="BRCT domain"/>
    <property type="match status" value="1"/>
</dbReference>
<dbReference type="InterPro" id="IPR001357">
    <property type="entry name" value="BRCT_dom"/>
</dbReference>
<evidence type="ECO:0000256" key="3">
    <source>
        <dbReference type="ARBA" id="ARBA00023306"/>
    </source>
</evidence>
<evidence type="ECO:0000256" key="4">
    <source>
        <dbReference type="SAM" id="MobiDB-lite"/>
    </source>
</evidence>
<comment type="caution">
    <text evidence="6">The sequence shown here is derived from an EMBL/GenBank/DDBJ whole genome shotgun (WGS) entry which is preliminary data.</text>
</comment>
<keyword evidence="7" id="KW-1185">Reference proteome</keyword>
<sequence>MKRYFLIDESTGRIMRLLTGENIIRRGAEIAVKGANVVCVGTTCINVSRTHAIIKLCENGEAWLRDCESTNGTFLHSDTGVSVRLEPGFFYQLKRGNHVTFGDLKLRFEWDVIAVCGGRVPVYDSNANLMDSSQGSGMNGASNDLLRLEGTVCSSICASCSLAGTDATPPLPVTLTAASDEKTCAVVSVQLDCGVLCKPLCELENVVPYLSESTGAGRKRSRSVIKNTTDRLSKVKSLPSSATVKSETTARGSRLKPKSKSKGRVKVCFSGMCGEATLAAKFLAKKHCWSIVDNVCMADLLIINHPPVRTPKFIIAVARGIPVVTEEFFACGDMRQVRQFAPSLVHNNCTYDAGRLFQVITSNVGKPALLGRRFSLEKVPPAWRRTARNILTGCGAVVFTKGTKSKSVISLTGATLTALYDDILRGKVPA</sequence>
<dbReference type="SMART" id="SM00292">
    <property type="entry name" value="BRCT"/>
    <property type="match status" value="1"/>
</dbReference>
<protein>
    <submittedName>
        <fullName evidence="6">FHA domain containing protein, putative</fullName>
    </submittedName>
</protein>
<feature type="domain" description="FHA" evidence="5">
    <location>
        <begin position="22"/>
        <end position="80"/>
    </location>
</feature>
<dbReference type="EMBL" id="CZPT02000457">
    <property type="protein sequence ID" value="SCU65926.1"/>
    <property type="molecule type" value="Genomic_DNA"/>
</dbReference>
<dbReference type="AlphaFoldDB" id="A0A1G4I2J0"/>
<dbReference type="GO" id="GO:0005694">
    <property type="term" value="C:chromosome"/>
    <property type="evidence" value="ECO:0007669"/>
    <property type="project" value="UniProtKB-SubCell"/>
</dbReference>
<feature type="region of interest" description="Disordered" evidence="4">
    <location>
        <begin position="236"/>
        <end position="258"/>
    </location>
</feature>
<dbReference type="InterPro" id="IPR008984">
    <property type="entry name" value="SMAD_FHA_dom_sf"/>
</dbReference>
<dbReference type="Proteomes" id="UP000195570">
    <property type="component" value="Unassembled WGS sequence"/>
</dbReference>
<dbReference type="VEuPathDB" id="TriTrypDB:TEOVI_000633200"/>
<dbReference type="CDD" id="cd22665">
    <property type="entry name" value="FHA_MDC1"/>
    <property type="match status" value="1"/>
</dbReference>
<dbReference type="Pfam" id="PF00498">
    <property type="entry name" value="FHA"/>
    <property type="match status" value="1"/>
</dbReference>